<dbReference type="InterPro" id="IPR011989">
    <property type="entry name" value="ARM-like"/>
</dbReference>
<keyword evidence="4" id="KW-0963">Cytoplasm</keyword>
<dbReference type="Pfam" id="PF13513">
    <property type="entry name" value="HEAT_EZ"/>
    <property type="match status" value="1"/>
</dbReference>
<dbReference type="EMBL" id="MPUH01000356">
    <property type="protein sequence ID" value="OMJ82041.1"/>
    <property type="molecule type" value="Genomic_DNA"/>
</dbReference>
<evidence type="ECO:0000256" key="1">
    <source>
        <dbReference type="ARBA" id="ARBA00004123"/>
    </source>
</evidence>
<dbReference type="InterPro" id="IPR058584">
    <property type="entry name" value="IMB1_TNPO1-like_TPR"/>
</dbReference>
<gene>
    <name evidence="9" type="ORF">SteCoe_17368</name>
</gene>
<keyword evidence="10" id="KW-1185">Reference proteome</keyword>
<dbReference type="AlphaFoldDB" id="A0A1R2BZ95"/>
<dbReference type="GO" id="GO:0006606">
    <property type="term" value="P:protein import into nucleus"/>
    <property type="evidence" value="ECO:0007669"/>
    <property type="project" value="InterPro"/>
</dbReference>
<evidence type="ECO:0000256" key="4">
    <source>
        <dbReference type="ARBA" id="ARBA00022490"/>
    </source>
</evidence>
<dbReference type="InterPro" id="IPR001494">
    <property type="entry name" value="Importin-beta_N"/>
</dbReference>
<dbReference type="Gene3D" id="1.25.10.10">
    <property type="entry name" value="Leucine-rich Repeat Variant"/>
    <property type="match status" value="1"/>
</dbReference>
<keyword evidence="5" id="KW-0677">Repeat</keyword>
<dbReference type="GO" id="GO:0031267">
    <property type="term" value="F:small GTPase binding"/>
    <property type="evidence" value="ECO:0007669"/>
    <property type="project" value="InterPro"/>
</dbReference>
<dbReference type="PROSITE" id="PS50166">
    <property type="entry name" value="IMPORTIN_B_NT"/>
    <property type="match status" value="1"/>
</dbReference>
<dbReference type="Pfam" id="PF03810">
    <property type="entry name" value="IBN_N"/>
    <property type="match status" value="1"/>
</dbReference>
<keyword evidence="3" id="KW-0813">Transport</keyword>
<dbReference type="GO" id="GO:0005737">
    <property type="term" value="C:cytoplasm"/>
    <property type="evidence" value="ECO:0007669"/>
    <property type="project" value="UniProtKB-SubCell"/>
</dbReference>
<evidence type="ECO:0000313" key="10">
    <source>
        <dbReference type="Proteomes" id="UP000187209"/>
    </source>
</evidence>
<evidence type="ECO:0000256" key="3">
    <source>
        <dbReference type="ARBA" id="ARBA00022448"/>
    </source>
</evidence>
<evidence type="ECO:0000256" key="2">
    <source>
        <dbReference type="ARBA" id="ARBA00004496"/>
    </source>
</evidence>
<accession>A0A1R2BZ95</accession>
<reference evidence="9 10" key="1">
    <citation type="submission" date="2016-11" db="EMBL/GenBank/DDBJ databases">
        <title>The macronuclear genome of Stentor coeruleus: a giant cell with tiny introns.</title>
        <authorList>
            <person name="Slabodnick M."/>
            <person name="Ruby J.G."/>
            <person name="Reiff S.B."/>
            <person name="Swart E.C."/>
            <person name="Gosai S."/>
            <person name="Prabakaran S."/>
            <person name="Witkowska E."/>
            <person name="Larue G.E."/>
            <person name="Fisher S."/>
            <person name="Freeman R.M."/>
            <person name="Gunawardena J."/>
            <person name="Chu W."/>
            <person name="Stover N.A."/>
            <person name="Gregory B.D."/>
            <person name="Nowacki M."/>
            <person name="Derisi J."/>
            <person name="Roy S.W."/>
            <person name="Marshall W.F."/>
            <person name="Sood P."/>
        </authorList>
    </citation>
    <scope>NUCLEOTIDE SEQUENCE [LARGE SCALE GENOMIC DNA]</scope>
    <source>
        <strain evidence="9">WM001</strain>
    </source>
</reference>
<protein>
    <recommendedName>
        <fullName evidence="8">Importin N-terminal domain-containing protein</fullName>
    </recommendedName>
</protein>
<comment type="caution">
    <text evidence="9">The sequence shown here is derived from an EMBL/GenBank/DDBJ whole genome shotgun (WGS) entry which is preliminary data.</text>
</comment>
<dbReference type="SUPFAM" id="SSF48371">
    <property type="entry name" value="ARM repeat"/>
    <property type="match status" value="1"/>
</dbReference>
<keyword evidence="6" id="KW-0653">Protein transport</keyword>
<evidence type="ECO:0000256" key="5">
    <source>
        <dbReference type="ARBA" id="ARBA00022737"/>
    </source>
</evidence>
<dbReference type="OrthoDB" id="10263328at2759"/>
<sequence>MSSLLGILAQALSIEDQARQNSQNLLQEEKQKNPEIFCLELSRLLASTAVSEPTRQLAGIILKNTILNLNNEDYLISFWDKVSSESKNEIRVNTLGTLACDKRSIRLSAAQAVSSVAKQDLSRKEWGEIIDILVANASSENLAFREASLMTLGYICDGLDTSYISTTQVNSILSAIALSMTPTEPNLDIKIIAIKAFKNSLRFAKKNFEVQQERDIIMQLIIVGCTHTNEEIRIENFKLLLDVVNSYYDYMSGYLIELGRITFQAVRQDELKVALLGLEVWNALGDIEVDRKESPSADLPIRGYLLAAVNDLLVLLLENIHRVQSEDDEWDINKACASVLTVLAQVTEDKVMDSCLEYIEKNISRNEWQLRQAALMVIGSIVEGPSNMKIAPISKSVPLVAQMLREENIIVKQSAAWTISKLATHQYKLLTNPHNFNQVLPALLDSLNQTPKIACHACWALINLIEKSSEIKLFKLGIFEHVFHGLILSAMRSDSSHQEHNLQLAAYTALSTLIQKSSEDCVPHIEQNITNFIVLLKQHSTLAKNELLHSSLCDVLSSSFLRARSGQINEEQAKGFLEALTEVFNTRNGVFEEGIMAIGSLAGNLCGNFVGYLPIVGPFISFTLEKQDSEALCKAVTMLIGDIARGLGDIAKGYVGDFMQPLMANLRSDKTYAQVKVQSICSLSDVIASCKESTMPFLNDLLSLIQDAATASAALIKEDEDPDLFEYFKDLREAIIEFYENLIQGLSSCSDDVVRFAPTIMNYCMLISQDKYHPGFIVHRCILGIIGDLCNYYGVRVREFLKVQVVMMYVQKFRSSNNLRLRDLASWANNGLNKI</sequence>
<dbReference type="Proteomes" id="UP000187209">
    <property type="component" value="Unassembled WGS sequence"/>
</dbReference>
<proteinExistence type="predicted"/>
<feature type="domain" description="Importin N-terminal" evidence="8">
    <location>
        <begin position="22"/>
        <end position="100"/>
    </location>
</feature>
<dbReference type="Pfam" id="PF25574">
    <property type="entry name" value="TPR_IMB1"/>
    <property type="match status" value="1"/>
</dbReference>
<keyword evidence="7" id="KW-0539">Nucleus</keyword>
<organism evidence="9 10">
    <name type="scientific">Stentor coeruleus</name>
    <dbReference type="NCBI Taxonomy" id="5963"/>
    <lineage>
        <taxon>Eukaryota</taxon>
        <taxon>Sar</taxon>
        <taxon>Alveolata</taxon>
        <taxon>Ciliophora</taxon>
        <taxon>Postciliodesmatophora</taxon>
        <taxon>Heterotrichea</taxon>
        <taxon>Heterotrichida</taxon>
        <taxon>Stentoridae</taxon>
        <taxon>Stentor</taxon>
    </lineage>
</organism>
<dbReference type="PANTHER" id="PTHR10527">
    <property type="entry name" value="IMPORTIN BETA"/>
    <property type="match status" value="1"/>
</dbReference>
<evidence type="ECO:0000259" key="8">
    <source>
        <dbReference type="PROSITE" id="PS50166"/>
    </source>
</evidence>
<evidence type="ECO:0000256" key="6">
    <source>
        <dbReference type="ARBA" id="ARBA00022927"/>
    </source>
</evidence>
<dbReference type="SMART" id="SM00913">
    <property type="entry name" value="IBN_N"/>
    <property type="match status" value="1"/>
</dbReference>
<dbReference type="InterPro" id="IPR016024">
    <property type="entry name" value="ARM-type_fold"/>
</dbReference>
<evidence type="ECO:0000313" key="9">
    <source>
        <dbReference type="EMBL" id="OMJ82041.1"/>
    </source>
</evidence>
<dbReference type="InterPro" id="IPR057672">
    <property type="entry name" value="TPR_IPO4/5"/>
</dbReference>
<dbReference type="InterPro" id="IPR040122">
    <property type="entry name" value="Importin_beta"/>
</dbReference>
<evidence type="ECO:0000256" key="7">
    <source>
        <dbReference type="ARBA" id="ARBA00023242"/>
    </source>
</evidence>
<name>A0A1R2BZ95_9CILI</name>
<dbReference type="Pfam" id="PF25780">
    <property type="entry name" value="TPR_IPO5"/>
    <property type="match status" value="1"/>
</dbReference>
<comment type="subcellular location">
    <subcellularLocation>
        <location evidence="2">Cytoplasm</location>
    </subcellularLocation>
    <subcellularLocation>
        <location evidence="1">Nucleus</location>
    </subcellularLocation>
</comment>